<dbReference type="Proteomes" id="UP001162480">
    <property type="component" value="Chromosome 15"/>
</dbReference>
<name>A0AA36BH02_OCTVU</name>
<reference evidence="1" key="1">
    <citation type="submission" date="2023-08" db="EMBL/GenBank/DDBJ databases">
        <authorList>
            <person name="Alioto T."/>
            <person name="Alioto T."/>
            <person name="Gomez Garrido J."/>
        </authorList>
    </citation>
    <scope>NUCLEOTIDE SEQUENCE</scope>
</reference>
<keyword evidence="2" id="KW-1185">Reference proteome</keyword>
<evidence type="ECO:0000313" key="2">
    <source>
        <dbReference type="Proteomes" id="UP001162480"/>
    </source>
</evidence>
<accession>A0AA36BH02</accession>
<gene>
    <name evidence="1" type="ORF">OCTVUL_1B013013</name>
</gene>
<dbReference type="EMBL" id="OX597828">
    <property type="protein sequence ID" value="CAI9734266.1"/>
    <property type="molecule type" value="Genomic_DNA"/>
</dbReference>
<protein>
    <submittedName>
        <fullName evidence="1">Uncharacterized protein</fullName>
    </submittedName>
</protein>
<proteinExistence type="predicted"/>
<evidence type="ECO:0000313" key="1">
    <source>
        <dbReference type="EMBL" id="CAI9734266.1"/>
    </source>
</evidence>
<sequence>MRIATPTHRHPTLTQATQMHVFVHVSTGYFLFSYSAVGFTNIASGFTNLAPGKGLSVSTGKSTDMWYKSICENVGRVSHIDDSNAEHLLR</sequence>
<dbReference type="AlphaFoldDB" id="A0AA36BH02"/>
<organism evidence="1 2">
    <name type="scientific">Octopus vulgaris</name>
    <name type="common">Common octopus</name>
    <dbReference type="NCBI Taxonomy" id="6645"/>
    <lineage>
        <taxon>Eukaryota</taxon>
        <taxon>Metazoa</taxon>
        <taxon>Spiralia</taxon>
        <taxon>Lophotrochozoa</taxon>
        <taxon>Mollusca</taxon>
        <taxon>Cephalopoda</taxon>
        <taxon>Coleoidea</taxon>
        <taxon>Octopodiformes</taxon>
        <taxon>Octopoda</taxon>
        <taxon>Incirrata</taxon>
        <taxon>Octopodidae</taxon>
        <taxon>Octopus</taxon>
    </lineage>
</organism>